<evidence type="ECO:0000256" key="10">
    <source>
        <dbReference type="ARBA" id="ARBA00048048"/>
    </source>
</evidence>
<dbReference type="GO" id="GO:0005783">
    <property type="term" value="C:endoplasmic reticulum"/>
    <property type="evidence" value="ECO:0007669"/>
    <property type="project" value="TreeGrafter"/>
</dbReference>
<evidence type="ECO:0000256" key="9">
    <source>
        <dbReference type="ARBA" id="ARBA00038298"/>
    </source>
</evidence>
<feature type="compositionally biased region" description="Low complexity" evidence="12">
    <location>
        <begin position="139"/>
        <end position="155"/>
    </location>
</feature>
<evidence type="ECO:0000256" key="7">
    <source>
        <dbReference type="ARBA" id="ARBA00023288"/>
    </source>
</evidence>
<gene>
    <name evidence="14" type="ORF">BJ508DRAFT_325994</name>
</gene>
<dbReference type="GO" id="GO:0016020">
    <property type="term" value="C:membrane"/>
    <property type="evidence" value="ECO:0007669"/>
    <property type="project" value="UniProtKB-SubCell"/>
</dbReference>
<dbReference type="InterPro" id="IPR001594">
    <property type="entry name" value="Palmitoyltrfase_DHHC"/>
</dbReference>
<reference evidence="14 15" key="1">
    <citation type="journal article" date="2018" name="Nat. Ecol. Evol.">
        <title>Pezizomycetes genomes reveal the molecular basis of ectomycorrhizal truffle lifestyle.</title>
        <authorList>
            <person name="Murat C."/>
            <person name="Payen T."/>
            <person name="Noel B."/>
            <person name="Kuo A."/>
            <person name="Morin E."/>
            <person name="Chen J."/>
            <person name="Kohler A."/>
            <person name="Krizsan K."/>
            <person name="Balestrini R."/>
            <person name="Da Silva C."/>
            <person name="Montanini B."/>
            <person name="Hainaut M."/>
            <person name="Levati E."/>
            <person name="Barry K.W."/>
            <person name="Belfiori B."/>
            <person name="Cichocki N."/>
            <person name="Clum A."/>
            <person name="Dockter R.B."/>
            <person name="Fauchery L."/>
            <person name="Guy J."/>
            <person name="Iotti M."/>
            <person name="Le Tacon F."/>
            <person name="Lindquist E.A."/>
            <person name="Lipzen A."/>
            <person name="Malagnac F."/>
            <person name="Mello A."/>
            <person name="Molinier V."/>
            <person name="Miyauchi S."/>
            <person name="Poulain J."/>
            <person name="Riccioni C."/>
            <person name="Rubini A."/>
            <person name="Sitrit Y."/>
            <person name="Splivallo R."/>
            <person name="Traeger S."/>
            <person name="Wang M."/>
            <person name="Zifcakova L."/>
            <person name="Wipf D."/>
            <person name="Zambonelli A."/>
            <person name="Paolocci F."/>
            <person name="Nowrousian M."/>
            <person name="Ottonello S."/>
            <person name="Baldrian P."/>
            <person name="Spatafora J.W."/>
            <person name="Henrissat B."/>
            <person name="Nagy L.G."/>
            <person name="Aury J.M."/>
            <person name="Wincker P."/>
            <person name="Grigoriev I.V."/>
            <person name="Bonfante P."/>
            <person name="Martin F.M."/>
        </authorList>
    </citation>
    <scope>NUCLEOTIDE SEQUENCE [LARGE SCALE GENOMIC DNA]</scope>
    <source>
        <strain evidence="14 15">RN42</strain>
    </source>
</reference>
<comment type="similarity">
    <text evidence="9">Belongs to the DHHC palmitoyltransferase family. PFA5 subfamily.</text>
</comment>
<accession>A0A3N4IK13</accession>
<dbReference type="STRING" id="1160509.A0A3N4IK13"/>
<dbReference type="EC" id="2.3.1.225" evidence="11"/>
<feature type="compositionally biased region" description="Basic and acidic residues" evidence="12">
    <location>
        <begin position="205"/>
        <end position="218"/>
    </location>
</feature>
<dbReference type="AlphaFoldDB" id="A0A3N4IK13"/>
<dbReference type="EMBL" id="ML119675">
    <property type="protein sequence ID" value="RPA81974.1"/>
    <property type="molecule type" value="Genomic_DNA"/>
</dbReference>
<evidence type="ECO:0000256" key="11">
    <source>
        <dbReference type="RuleBase" id="RU079119"/>
    </source>
</evidence>
<protein>
    <recommendedName>
        <fullName evidence="11">Palmitoyltransferase</fullName>
        <ecNumber evidence="11">2.3.1.225</ecNumber>
    </recommendedName>
</protein>
<dbReference type="Pfam" id="PF01529">
    <property type="entry name" value="DHHC"/>
    <property type="match status" value="1"/>
</dbReference>
<evidence type="ECO:0000259" key="13">
    <source>
        <dbReference type="Pfam" id="PF01529"/>
    </source>
</evidence>
<evidence type="ECO:0000256" key="8">
    <source>
        <dbReference type="ARBA" id="ARBA00023315"/>
    </source>
</evidence>
<evidence type="ECO:0000256" key="6">
    <source>
        <dbReference type="ARBA" id="ARBA00023139"/>
    </source>
</evidence>
<feature type="domain" description="Palmitoyltransferase DHHC" evidence="13">
    <location>
        <begin position="238"/>
        <end position="357"/>
    </location>
</feature>
<dbReference type="GO" id="GO:0006612">
    <property type="term" value="P:protein targeting to membrane"/>
    <property type="evidence" value="ECO:0007669"/>
    <property type="project" value="TreeGrafter"/>
</dbReference>
<feature type="transmembrane region" description="Helical" evidence="11">
    <location>
        <begin position="319"/>
        <end position="342"/>
    </location>
</feature>
<feature type="compositionally biased region" description="Low complexity" evidence="12">
    <location>
        <begin position="181"/>
        <end position="199"/>
    </location>
</feature>
<proteinExistence type="inferred from homology"/>
<dbReference type="PANTHER" id="PTHR22883:SF23">
    <property type="entry name" value="PALMITOYLTRANSFERASE ZDHHC6"/>
    <property type="match status" value="1"/>
</dbReference>
<dbReference type="PANTHER" id="PTHR22883">
    <property type="entry name" value="ZINC FINGER DHHC DOMAIN CONTAINING PROTEIN"/>
    <property type="match status" value="1"/>
</dbReference>
<comment type="subcellular location">
    <subcellularLocation>
        <location evidence="1">Membrane</location>
        <topology evidence="1">Multi-pass membrane protein</topology>
    </subcellularLocation>
</comment>
<evidence type="ECO:0000256" key="12">
    <source>
        <dbReference type="SAM" id="MobiDB-lite"/>
    </source>
</evidence>
<dbReference type="Proteomes" id="UP000275078">
    <property type="component" value="Unassembled WGS sequence"/>
</dbReference>
<evidence type="ECO:0000313" key="14">
    <source>
        <dbReference type="EMBL" id="RPA81974.1"/>
    </source>
</evidence>
<evidence type="ECO:0000256" key="3">
    <source>
        <dbReference type="ARBA" id="ARBA00022692"/>
    </source>
</evidence>
<dbReference type="PROSITE" id="PS50216">
    <property type="entry name" value="DHHC"/>
    <property type="match status" value="1"/>
</dbReference>
<keyword evidence="4 11" id="KW-1133">Transmembrane helix</keyword>
<dbReference type="InterPro" id="IPR039859">
    <property type="entry name" value="PFA4/ZDH16/20/ERF2-like"/>
</dbReference>
<keyword evidence="6" id="KW-0564">Palmitate</keyword>
<keyword evidence="5 11" id="KW-0472">Membrane</keyword>
<evidence type="ECO:0000256" key="2">
    <source>
        <dbReference type="ARBA" id="ARBA00022679"/>
    </source>
</evidence>
<keyword evidence="2 11" id="KW-0808">Transferase</keyword>
<feature type="compositionally biased region" description="Basic and acidic residues" evidence="12">
    <location>
        <begin position="115"/>
        <end position="126"/>
    </location>
</feature>
<dbReference type="OrthoDB" id="331948at2759"/>
<keyword evidence="7" id="KW-0449">Lipoprotein</keyword>
<feature type="transmembrane region" description="Helical" evidence="11">
    <location>
        <begin position="6"/>
        <end position="28"/>
    </location>
</feature>
<organism evidence="14 15">
    <name type="scientific">Ascobolus immersus RN42</name>
    <dbReference type="NCBI Taxonomy" id="1160509"/>
    <lineage>
        <taxon>Eukaryota</taxon>
        <taxon>Fungi</taxon>
        <taxon>Dikarya</taxon>
        <taxon>Ascomycota</taxon>
        <taxon>Pezizomycotina</taxon>
        <taxon>Pezizomycetes</taxon>
        <taxon>Pezizales</taxon>
        <taxon>Ascobolaceae</taxon>
        <taxon>Ascobolus</taxon>
    </lineage>
</organism>
<feature type="transmembrane region" description="Helical" evidence="11">
    <location>
        <begin position="288"/>
        <end position="307"/>
    </location>
</feature>
<dbReference type="GO" id="GO:0005794">
    <property type="term" value="C:Golgi apparatus"/>
    <property type="evidence" value="ECO:0007669"/>
    <property type="project" value="TreeGrafter"/>
</dbReference>
<keyword evidence="8 11" id="KW-0012">Acyltransferase</keyword>
<evidence type="ECO:0000313" key="15">
    <source>
        <dbReference type="Proteomes" id="UP000275078"/>
    </source>
</evidence>
<keyword evidence="15" id="KW-1185">Reference proteome</keyword>
<feature type="compositionally biased region" description="Basic residues" evidence="12">
    <location>
        <begin position="86"/>
        <end position="105"/>
    </location>
</feature>
<keyword evidence="3 11" id="KW-0812">Transmembrane</keyword>
<sequence length="487" mass="54545">MVDVLLANRIVSFCVPFCLLGAIGYASWVFCERFCVDFLINQKGRENVAIGLLVGYVVLFVLFITAYLRTFLTINLAPGYIEKGPKFRGQKHRHHGPPKSKRWHLQSKSAAQKQAAREAADLEKGRRNGTSGTEGVKLSGAAVSGTSSSGSDSTAPAQTAPHTPGPMSHNMMGGTHHTPTPASNGGLSSAGSPSSGVLSDYTPRFPERPDGLTDREKPKNLKQFWQQNVFICEKDGLPKWCSHCNVWKLDRAHHSSEVGRCVRKEDHVCPWVGGVVGETSYKFFAQTVFYGSFYCIYLLVCLALFYKDMVYNRDSIDKNWTATMVLAAAFSFFTLGMTLSTYQLMSKNISTIENLSHKTKTYNLAIYDSTIAPYSRESHLESPYQEGPVTQITYPLPRSHPCHDPDDLLFSAKPRTFRVIQTSPGENPFDLEKTFDNFAEVMGNSLWEWFLPITRSPIEKNGWTKYNQSLIDRYLNQSKRPASQEEI</sequence>
<name>A0A3N4IK13_ASCIM</name>
<feature type="region of interest" description="Disordered" evidence="12">
    <location>
        <begin position="86"/>
        <end position="218"/>
    </location>
</feature>
<feature type="transmembrane region" description="Helical" evidence="11">
    <location>
        <begin position="48"/>
        <end position="68"/>
    </location>
</feature>
<comment type="domain">
    <text evidence="11">The DHHC domain is required for palmitoyltransferase activity.</text>
</comment>
<evidence type="ECO:0000256" key="4">
    <source>
        <dbReference type="ARBA" id="ARBA00022989"/>
    </source>
</evidence>
<evidence type="ECO:0000256" key="5">
    <source>
        <dbReference type="ARBA" id="ARBA00023136"/>
    </source>
</evidence>
<comment type="catalytic activity">
    <reaction evidence="10 11">
        <text>L-cysteinyl-[protein] + hexadecanoyl-CoA = S-hexadecanoyl-L-cysteinyl-[protein] + CoA</text>
        <dbReference type="Rhea" id="RHEA:36683"/>
        <dbReference type="Rhea" id="RHEA-COMP:10131"/>
        <dbReference type="Rhea" id="RHEA-COMP:11032"/>
        <dbReference type="ChEBI" id="CHEBI:29950"/>
        <dbReference type="ChEBI" id="CHEBI:57287"/>
        <dbReference type="ChEBI" id="CHEBI:57379"/>
        <dbReference type="ChEBI" id="CHEBI:74151"/>
        <dbReference type="EC" id="2.3.1.225"/>
    </reaction>
</comment>
<dbReference type="GO" id="GO:0019706">
    <property type="term" value="F:protein-cysteine S-palmitoyltransferase activity"/>
    <property type="evidence" value="ECO:0007669"/>
    <property type="project" value="UniProtKB-EC"/>
</dbReference>
<evidence type="ECO:0000256" key="1">
    <source>
        <dbReference type="ARBA" id="ARBA00004141"/>
    </source>
</evidence>